<dbReference type="EMBL" id="JAVREZ010000015">
    <property type="protein sequence ID" value="MDT0485440.1"/>
    <property type="molecule type" value="Genomic_DNA"/>
</dbReference>
<feature type="region of interest" description="Disordered" evidence="1">
    <location>
        <begin position="1"/>
        <end position="25"/>
    </location>
</feature>
<name>A0ABU2VJJ2_9ACTN</name>
<accession>A0ABU2VJJ2</accession>
<proteinExistence type="predicted"/>
<evidence type="ECO:0000313" key="2">
    <source>
        <dbReference type="EMBL" id="MDT0485440.1"/>
    </source>
</evidence>
<dbReference type="Proteomes" id="UP001183824">
    <property type="component" value="Unassembled WGS sequence"/>
</dbReference>
<gene>
    <name evidence="2" type="ORF">RNB18_35680</name>
</gene>
<reference evidence="3" key="1">
    <citation type="submission" date="2023-07" db="EMBL/GenBank/DDBJ databases">
        <title>30 novel species of actinomycetes from the DSMZ collection.</title>
        <authorList>
            <person name="Nouioui I."/>
        </authorList>
    </citation>
    <scope>NUCLEOTIDE SEQUENCE [LARGE SCALE GENOMIC DNA]</scope>
    <source>
        <strain evidence="3">DSM 41640</strain>
    </source>
</reference>
<organism evidence="2 3">
    <name type="scientific">Streptomyces doebereineriae</name>
    <dbReference type="NCBI Taxonomy" id="3075528"/>
    <lineage>
        <taxon>Bacteria</taxon>
        <taxon>Bacillati</taxon>
        <taxon>Actinomycetota</taxon>
        <taxon>Actinomycetes</taxon>
        <taxon>Kitasatosporales</taxon>
        <taxon>Streptomycetaceae</taxon>
        <taxon>Streptomyces</taxon>
    </lineage>
</organism>
<feature type="region of interest" description="Disordered" evidence="1">
    <location>
        <begin position="58"/>
        <end position="100"/>
    </location>
</feature>
<dbReference type="RefSeq" id="WP_311718210.1">
    <property type="nucleotide sequence ID" value="NZ_JAVREZ010000015.1"/>
</dbReference>
<protein>
    <recommendedName>
        <fullName evidence="4">Helix-turn-helix domain-containing protein</fullName>
    </recommendedName>
</protein>
<evidence type="ECO:0000313" key="3">
    <source>
        <dbReference type="Proteomes" id="UP001183824"/>
    </source>
</evidence>
<evidence type="ECO:0008006" key="4">
    <source>
        <dbReference type="Google" id="ProtNLM"/>
    </source>
</evidence>
<sequence length="100" mass="10454">MGEIRRASLDEGEQPAVRLGRDGRVRPLNSAEGRIRASQLIMEMPGASLRAIAQRAGLSPGTVREVRDGLSRGEGPLPASLRASDGGGGSPVKTEPALVR</sequence>
<comment type="caution">
    <text evidence="2">The sequence shown here is derived from an EMBL/GenBank/DDBJ whole genome shotgun (WGS) entry which is preliminary data.</text>
</comment>
<evidence type="ECO:0000256" key="1">
    <source>
        <dbReference type="SAM" id="MobiDB-lite"/>
    </source>
</evidence>
<keyword evidence="3" id="KW-1185">Reference proteome</keyword>